<evidence type="ECO:0000313" key="2">
    <source>
        <dbReference type="EMBL" id="BDT61910.1"/>
    </source>
</evidence>
<organism evidence="2">
    <name type="scientific">Penaeus monodon majanivirus A</name>
    <dbReference type="NCBI Taxonomy" id="2984271"/>
    <lineage>
        <taxon>Viruses</taxon>
        <taxon>Viruses incertae sedis</taxon>
        <taxon>Naldaviricetes</taxon>
        <taxon>Nimaviridae</taxon>
    </lineage>
</organism>
<name>A0A9C7EY34_9VIRU</name>
<proteinExistence type="predicted"/>
<dbReference type="EMBL" id="LC738870">
    <property type="protein sequence ID" value="BDT61910.1"/>
    <property type="molecule type" value="Genomic_DNA"/>
</dbReference>
<accession>A0A9C7EY34</accession>
<feature type="region of interest" description="Disordered" evidence="1">
    <location>
        <begin position="1022"/>
        <end position="1041"/>
    </location>
</feature>
<reference evidence="2" key="1">
    <citation type="submission" date="2022-10" db="EMBL/GenBank/DDBJ databases">
        <title>Genome sequences of endogenous nimaviruses in decapod crustaceans.</title>
        <authorList>
            <person name="Kawato S."/>
            <person name="Nozaki R."/>
            <person name="Kondo H."/>
            <person name="Hirono I."/>
        </authorList>
    </citation>
    <scope>NUCLEOTIDE SEQUENCE</scope>
    <source>
        <strain evidence="2">Mikawa2016</strain>
    </source>
</reference>
<feature type="region of interest" description="Disordered" evidence="1">
    <location>
        <begin position="154"/>
        <end position="176"/>
    </location>
</feature>
<feature type="compositionally biased region" description="Acidic residues" evidence="1">
    <location>
        <begin position="158"/>
        <end position="174"/>
    </location>
</feature>
<evidence type="ECO:0000256" key="1">
    <source>
        <dbReference type="SAM" id="MobiDB-lite"/>
    </source>
</evidence>
<protein>
    <submittedName>
        <fullName evidence="2">Wsv139-like protein</fullName>
    </submittedName>
</protein>
<sequence length="1075" mass="122942">MGLKNGTGAYNMVYGNNPLFVNIIDEKEKVSNSAVEIVDLPTISMTALMSFANNCMFSNRFIGQLVVFRDRISGTVIATLRDSNCVISEDSYPLDNTDECIIPRRTLNCEDEIFYRDSYFRLASKIQKANRESFITIVPIRSPSEEEMKSYINSRSFDDDEQDDADDDDDDDVEKEEKETCRKVCNEIFPRDDENNVNIKHDSNNSIITNRRRRRRRQERIGMLINEPHFVTFDEIASFGYNREWVLKCHGLLKRFEGIVLFVAQDIIRRLLEILPQREVGSARHVLLLNDGECHPIKQKERNTRKAVRDNGTMYASRHTATVTTTTNLETIEKRCRLGVLRKFLLRIPACILNHYLLSVLRIPLVCRLGAKTVFYNKTDRSEAETIMVHVAGYLCDLSIPHKRHLSERKLTHLDASTLLSSVNEREAADGRRRNWHYTWNDFREKIKCDGPLVINLYSSDNDVLHKWNMCASHSVALSGNIKLPRYVTGVRFYRTMMRNFSKTWMPPFPSPVLHGPQQYQARYELTVTHVPHDMDAGMLLMILCGSDYNDAGITFNESLEIVYREMLNFKRLACTCHRGWKDFAALVAVNDNPLYLIGEENTTVCRYCHKIIIRQFWETKSFFASIACLLMKELDPHLLFNDDYKGKIDNVENAAVATTAAAAAAVAATTDDEEDILRHRKVAINCICNICAILLLGKFNKLIYGRIYNNESLLELLEYENARNKRDLTDGTIPVTVDSMTIASYIIKFDRANVATYTAGGIRHWRDDENEDNSINPTNNKSNDIGGDRCFKKAKAYNDSKANILDVTWCNKNYKVLSSGEIKNEDFWKCMFDTSLMLSSNASLPLEKHAQIDDDTLFRKINIRQCLAKKSFSVNNNNVIKTITNSLLKNKNKTDSISSISGITAVNRFIDLILTIYLYIIGEDSLSVGQRVPIEHNINSRTNITIKDMIRECLTMLYSNKLMNELGMSDVQKSSSSDIYKSPPPSFVKDFMNKNSEMYHKFSITQDKFRSLLIRYGSSVQDSRSSSSSSSSSNHSSSDSSTFPFIPLLGEARLFTPLTLWTVYLSIKNRILAL</sequence>